<proteinExistence type="predicted"/>
<evidence type="ECO:0000313" key="2">
    <source>
        <dbReference type="EMBL" id="TXC63381.1"/>
    </source>
</evidence>
<evidence type="ECO:0000313" key="3">
    <source>
        <dbReference type="Proteomes" id="UP000321249"/>
    </source>
</evidence>
<dbReference type="RefSeq" id="WP_147042791.1">
    <property type="nucleotide sequence ID" value="NZ_BAABIR010000003.1"/>
</dbReference>
<reference evidence="2 3" key="1">
    <citation type="journal article" date="2015" name="J. Microbiol.">
        <title>Sphingosinicella ginsenosidimutans sp. nov., with ginsenoside converting activity.</title>
        <authorList>
            <person name="Kim J.K."/>
            <person name="Kang M.S."/>
            <person name="Park S.C."/>
            <person name="Kim K.M."/>
            <person name="Choi K."/>
            <person name="Yoon M.H."/>
            <person name="Im W.T."/>
        </authorList>
    </citation>
    <scope>NUCLEOTIDE SEQUENCE [LARGE SCALE GENOMIC DNA]</scope>
    <source>
        <strain evidence="2 3">BS-11</strain>
    </source>
</reference>
<sequence>MSAAMAILAISALYLLLFAPAAAALLRPKAIVAIRAIYAIFFLALAVRYFGLPGLGEPVVLAKAPAVPIEAQQQDPCVAAIAQAEARGLVTDRSNPSLVQVDSVKWRRLPPEARAALNSCLDQARSPRARAFPIQIVED</sequence>
<comment type="caution">
    <text evidence="2">The sequence shown here is derived from an EMBL/GenBank/DDBJ whole genome shotgun (WGS) entry which is preliminary data.</text>
</comment>
<feature type="transmembrane region" description="Helical" evidence="1">
    <location>
        <begin position="33"/>
        <end position="51"/>
    </location>
</feature>
<protein>
    <submittedName>
        <fullName evidence="2">Uncharacterized protein</fullName>
    </submittedName>
</protein>
<accession>A0A5C6TTN0</accession>
<gene>
    <name evidence="2" type="ORF">FRZ32_06745</name>
</gene>
<keyword evidence="1" id="KW-1133">Transmembrane helix</keyword>
<organism evidence="2 3">
    <name type="scientific">Allosphingosinicella ginsenosidimutans</name>
    <dbReference type="NCBI Taxonomy" id="1176539"/>
    <lineage>
        <taxon>Bacteria</taxon>
        <taxon>Pseudomonadati</taxon>
        <taxon>Pseudomonadota</taxon>
        <taxon>Alphaproteobacteria</taxon>
        <taxon>Sphingomonadales</taxon>
        <taxon>Sphingomonadaceae</taxon>
        <taxon>Allosphingosinicella</taxon>
    </lineage>
</organism>
<keyword evidence="1" id="KW-0472">Membrane</keyword>
<keyword evidence="3" id="KW-1185">Reference proteome</keyword>
<evidence type="ECO:0000256" key="1">
    <source>
        <dbReference type="SAM" id="Phobius"/>
    </source>
</evidence>
<name>A0A5C6TTN0_9SPHN</name>
<dbReference type="Proteomes" id="UP000321249">
    <property type="component" value="Unassembled WGS sequence"/>
</dbReference>
<dbReference type="EMBL" id="VOQQ01000001">
    <property type="protein sequence ID" value="TXC63381.1"/>
    <property type="molecule type" value="Genomic_DNA"/>
</dbReference>
<dbReference type="AlphaFoldDB" id="A0A5C6TTN0"/>
<keyword evidence="1" id="KW-0812">Transmembrane</keyword>